<evidence type="ECO:0000313" key="3">
    <source>
        <dbReference type="Proteomes" id="UP000694867"/>
    </source>
</evidence>
<accession>A0AAJ7L879</accession>
<dbReference type="PRINTS" id="PR00081">
    <property type="entry name" value="GDHRDH"/>
</dbReference>
<keyword evidence="3" id="KW-1185">Reference proteome</keyword>
<keyword evidence="2" id="KW-1133">Transmembrane helix</keyword>
<evidence type="ECO:0000256" key="2">
    <source>
        <dbReference type="SAM" id="Phobius"/>
    </source>
</evidence>
<dbReference type="Proteomes" id="UP000694867">
    <property type="component" value="Unplaced"/>
</dbReference>
<name>A0AAJ7L879_9ACAR</name>
<dbReference type="GeneID" id="100899382"/>
<dbReference type="InterPro" id="IPR002347">
    <property type="entry name" value="SDR_fam"/>
</dbReference>
<dbReference type="InterPro" id="IPR036291">
    <property type="entry name" value="NAD(P)-bd_dom_sf"/>
</dbReference>
<dbReference type="RefSeq" id="XP_018496913.1">
    <property type="nucleotide sequence ID" value="XM_018641397.1"/>
</dbReference>
<sequence>MLGLSILYVLLWGSVVYGIVLKIYLEKSRGKFTGKERLDGKVVLITGATQGIGVEVARDLIRRGCRLWIACRDLKRGQEVAQDLGGDCKLLRMDLCSLTSVRRAARHLIEKEPRLDILINNAAVIPARTNIFTEDGFEATYQTNYLSVVYLTLLLFEILRKSPSARVVNVSSNLHHVGFLGCISEDATREHSWFESPLQMYSNSKFALNMVTKELAKLFQPENIHVNTVHPGATKTKITLQGTTSMALFFHFVYHLFGKSPEEAAQAITYVAVSKDLEGVTGKYFVDCGVGWDNWRVNDPDRRRKLFEDTCRLLDLPSP</sequence>
<proteinExistence type="predicted"/>
<reference evidence="4" key="1">
    <citation type="submission" date="2025-08" db="UniProtKB">
        <authorList>
            <consortium name="RefSeq"/>
        </authorList>
    </citation>
    <scope>IDENTIFICATION</scope>
</reference>
<evidence type="ECO:0000256" key="1">
    <source>
        <dbReference type="ARBA" id="ARBA00023002"/>
    </source>
</evidence>
<dbReference type="PANTHER" id="PTHR43157:SF31">
    <property type="entry name" value="PHOSPHATIDYLINOSITOL-GLYCAN BIOSYNTHESIS CLASS F PROTEIN"/>
    <property type="match status" value="1"/>
</dbReference>
<keyword evidence="2" id="KW-0812">Transmembrane</keyword>
<keyword evidence="1" id="KW-0560">Oxidoreductase</keyword>
<evidence type="ECO:0000313" key="4">
    <source>
        <dbReference type="RefSeq" id="XP_018496913.1"/>
    </source>
</evidence>
<protein>
    <submittedName>
        <fullName evidence="4">Retinol dehydrogenase 13</fullName>
    </submittedName>
</protein>
<keyword evidence="2" id="KW-0472">Membrane</keyword>
<feature type="transmembrane region" description="Helical" evidence="2">
    <location>
        <begin position="6"/>
        <end position="25"/>
    </location>
</feature>
<dbReference type="Pfam" id="PF13561">
    <property type="entry name" value="adh_short_C2"/>
    <property type="match status" value="1"/>
</dbReference>
<dbReference type="AlphaFoldDB" id="A0AAJ7L879"/>
<organism evidence="3 4">
    <name type="scientific">Galendromus occidentalis</name>
    <name type="common">western predatory mite</name>
    <dbReference type="NCBI Taxonomy" id="34638"/>
    <lineage>
        <taxon>Eukaryota</taxon>
        <taxon>Metazoa</taxon>
        <taxon>Ecdysozoa</taxon>
        <taxon>Arthropoda</taxon>
        <taxon>Chelicerata</taxon>
        <taxon>Arachnida</taxon>
        <taxon>Acari</taxon>
        <taxon>Parasitiformes</taxon>
        <taxon>Mesostigmata</taxon>
        <taxon>Gamasina</taxon>
        <taxon>Phytoseioidea</taxon>
        <taxon>Phytoseiidae</taxon>
        <taxon>Typhlodrominae</taxon>
        <taxon>Galendromus</taxon>
    </lineage>
</organism>
<dbReference type="SUPFAM" id="SSF51735">
    <property type="entry name" value="NAD(P)-binding Rossmann-fold domains"/>
    <property type="match status" value="1"/>
</dbReference>
<dbReference type="GO" id="GO:0016491">
    <property type="term" value="F:oxidoreductase activity"/>
    <property type="evidence" value="ECO:0007669"/>
    <property type="project" value="UniProtKB-KW"/>
</dbReference>
<dbReference type="Gene3D" id="3.40.50.720">
    <property type="entry name" value="NAD(P)-binding Rossmann-like Domain"/>
    <property type="match status" value="1"/>
</dbReference>
<dbReference type="KEGG" id="goe:100899382"/>
<dbReference type="PANTHER" id="PTHR43157">
    <property type="entry name" value="PHOSPHATIDYLINOSITOL-GLYCAN BIOSYNTHESIS CLASS F PROTEIN-RELATED"/>
    <property type="match status" value="1"/>
</dbReference>
<dbReference type="PRINTS" id="PR00080">
    <property type="entry name" value="SDRFAMILY"/>
</dbReference>
<gene>
    <name evidence="4" type="primary">LOC100899382</name>
</gene>